<dbReference type="Gene3D" id="1.10.10.10">
    <property type="entry name" value="Winged helix-like DNA-binding domain superfamily/Winged helix DNA-binding domain"/>
    <property type="match status" value="1"/>
</dbReference>
<gene>
    <name evidence="8" type="ORF">EDC14_102230</name>
</gene>
<dbReference type="GO" id="GO:0003677">
    <property type="term" value="F:DNA binding"/>
    <property type="evidence" value="ECO:0007669"/>
    <property type="project" value="UniProtKB-KW"/>
</dbReference>
<dbReference type="NCBIfam" id="TIGR02937">
    <property type="entry name" value="sigma70-ECF"/>
    <property type="match status" value="1"/>
</dbReference>
<keyword evidence="5" id="KW-0804">Transcription</keyword>
<proteinExistence type="inferred from homology"/>
<sequence length="199" mass="23352">MNTTTIQRIATTHQTADRMAVFEDLVRTYEKPLFQFAFRLSGNHHEAQDLLQESLYRAYKSFAKFEEGTAFDRWLYQIIHNLYIDHYRKKKNRPVVASIDEPLPHLENEKTIEIPDWTANPEEEAMRGELGRQIQRGLNELPSEYRSAVILCDIQGLSYEEIAQILGISIGTVRSRIHRGRKILRRILLPYLRGMEVEH</sequence>
<dbReference type="EMBL" id="SLUN01000022">
    <property type="protein sequence ID" value="TCL62976.1"/>
    <property type="molecule type" value="Genomic_DNA"/>
</dbReference>
<organism evidence="8 9">
    <name type="scientific">Hydrogenispora ethanolica</name>
    <dbReference type="NCBI Taxonomy" id="1082276"/>
    <lineage>
        <taxon>Bacteria</taxon>
        <taxon>Bacillati</taxon>
        <taxon>Bacillota</taxon>
        <taxon>Hydrogenispora</taxon>
    </lineage>
</organism>
<evidence type="ECO:0000259" key="7">
    <source>
        <dbReference type="Pfam" id="PF08281"/>
    </source>
</evidence>
<evidence type="ECO:0000313" key="8">
    <source>
        <dbReference type="EMBL" id="TCL62976.1"/>
    </source>
</evidence>
<dbReference type="AlphaFoldDB" id="A0A4R1RB64"/>
<feature type="domain" description="RNA polymerase sigma-70 region 2" evidence="6">
    <location>
        <begin position="25"/>
        <end position="91"/>
    </location>
</feature>
<protein>
    <submittedName>
        <fullName evidence="8">RNA polymerase sigma-70 factor (ECF subfamily)</fullName>
    </submittedName>
</protein>
<dbReference type="InterPro" id="IPR013249">
    <property type="entry name" value="RNA_pol_sigma70_r4_t2"/>
</dbReference>
<dbReference type="InterPro" id="IPR036388">
    <property type="entry name" value="WH-like_DNA-bd_sf"/>
</dbReference>
<keyword evidence="4" id="KW-0238">DNA-binding</keyword>
<comment type="similarity">
    <text evidence="1">Belongs to the sigma-70 factor family. ECF subfamily.</text>
</comment>
<dbReference type="Gene3D" id="1.10.1740.10">
    <property type="match status" value="1"/>
</dbReference>
<dbReference type="OrthoDB" id="9785675at2"/>
<evidence type="ECO:0000256" key="4">
    <source>
        <dbReference type="ARBA" id="ARBA00023125"/>
    </source>
</evidence>
<accession>A0A4R1RB64</accession>
<keyword evidence="2" id="KW-0805">Transcription regulation</keyword>
<dbReference type="CDD" id="cd06171">
    <property type="entry name" value="Sigma70_r4"/>
    <property type="match status" value="1"/>
</dbReference>
<name>A0A4R1RB64_HYDET</name>
<dbReference type="RefSeq" id="WP_132015444.1">
    <property type="nucleotide sequence ID" value="NZ_SLUN01000022.1"/>
</dbReference>
<evidence type="ECO:0000256" key="3">
    <source>
        <dbReference type="ARBA" id="ARBA00023082"/>
    </source>
</evidence>
<dbReference type="Proteomes" id="UP000295008">
    <property type="component" value="Unassembled WGS sequence"/>
</dbReference>
<dbReference type="Pfam" id="PF04542">
    <property type="entry name" value="Sigma70_r2"/>
    <property type="match status" value="1"/>
</dbReference>
<evidence type="ECO:0000256" key="1">
    <source>
        <dbReference type="ARBA" id="ARBA00010641"/>
    </source>
</evidence>
<evidence type="ECO:0000256" key="5">
    <source>
        <dbReference type="ARBA" id="ARBA00023163"/>
    </source>
</evidence>
<evidence type="ECO:0000256" key="2">
    <source>
        <dbReference type="ARBA" id="ARBA00023015"/>
    </source>
</evidence>
<dbReference type="InterPro" id="IPR039425">
    <property type="entry name" value="RNA_pol_sigma-70-like"/>
</dbReference>
<evidence type="ECO:0000313" key="9">
    <source>
        <dbReference type="Proteomes" id="UP000295008"/>
    </source>
</evidence>
<dbReference type="InterPro" id="IPR007627">
    <property type="entry name" value="RNA_pol_sigma70_r2"/>
</dbReference>
<dbReference type="Pfam" id="PF08281">
    <property type="entry name" value="Sigma70_r4_2"/>
    <property type="match status" value="1"/>
</dbReference>
<evidence type="ECO:0000259" key="6">
    <source>
        <dbReference type="Pfam" id="PF04542"/>
    </source>
</evidence>
<dbReference type="PANTHER" id="PTHR43133">
    <property type="entry name" value="RNA POLYMERASE ECF-TYPE SIGMA FACTO"/>
    <property type="match status" value="1"/>
</dbReference>
<reference evidence="8 9" key="1">
    <citation type="submission" date="2019-03" db="EMBL/GenBank/DDBJ databases">
        <title>Genomic Encyclopedia of Type Strains, Phase IV (KMG-IV): sequencing the most valuable type-strain genomes for metagenomic binning, comparative biology and taxonomic classification.</title>
        <authorList>
            <person name="Goeker M."/>
        </authorList>
    </citation>
    <scope>NUCLEOTIDE SEQUENCE [LARGE SCALE GENOMIC DNA]</scope>
    <source>
        <strain evidence="8 9">LX-B</strain>
    </source>
</reference>
<dbReference type="SUPFAM" id="SSF88659">
    <property type="entry name" value="Sigma3 and sigma4 domains of RNA polymerase sigma factors"/>
    <property type="match status" value="1"/>
</dbReference>
<dbReference type="InterPro" id="IPR013325">
    <property type="entry name" value="RNA_pol_sigma_r2"/>
</dbReference>
<dbReference type="InterPro" id="IPR013324">
    <property type="entry name" value="RNA_pol_sigma_r3/r4-like"/>
</dbReference>
<dbReference type="PANTHER" id="PTHR43133:SF8">
    <property type="entry name" value="RNA POLYMERASE SIGMA FACTOR HI_1459-RELATED"/>
    <property type="match status" value="1"/>
</dbReference>
<dbReference type="InterPro" id="IPR014284">
    <property type="entry name" value="RNA_pol_sigma-70_dom"/>
</dbReference>
<comment type="caution">
    <text evidence="8">The sequence shown here is derived from an EMBL/GenBank/DDBJ whole genome shotgun (WGS) entry which is preliminary data.</text>
</comment>
<keyword evidence="3" id="KW-0731">Sigma factor</keyword>
<keyword evidence="9" id="KW-1185">Reference proteome</keyword>
<dbReference type="GO" id="GO:0016987">
    <property type="term" value="F:sigma factor activity"/>
    <property type="evidence" value="ECO:0007669"/>
    <property type="project" value="UniProtKB-KW"/>
</dbReference>
<dbReference type="GO" id="GO:0006352">
    <property type="term" value="P:DNA-templated transcription initiation"/>
    <property type="evidence" value="ECO:0007669"/>
    <property type="project" value="InterPro"/>
</dbReference>
<dbReference type="SUPFAM" id="SSF88946">
    <property type="entry name" value="Sigma2 domain of RNA polymerase sigma factors"/>
    <property type="match status" value="1"/>
</dbReference>
<feature type="domain" description="RNA polymerase sigma factor 70 region 4 type 2" evidence="7">
    <location>
        <begin position="132"/>
        <end position="183"/>
    </location>
</feature>